<sequence length="812" mass="85085">MAPSVVPPGQSPPHSNSRGDYVTTRYTTQHPTYTLPLGFTETEDFGPSGVVLAGPTTWITQDVLPLVDVANDLNTTSSAPQPWDPNPFFSGENKTIMLYWPAPHPNTACLGKPPADINSTGTSGVLPARDPSVYATDLDGTSPSIYVKFPSVSASDACGLVGPAVTSITLAFSPETYTSVLDTADLPCGPWNGTDKFLPEPWSNDSSYQPLIVLPSKLIDMAPAWKSCTADRFEGQDPPRTLSPAAALVPTPTNADTHAQQTFASPSPSIPHLALKTGAGNSQPADPDPTQNSPVDPSAGISGDPIYSNTPSKPEDPSTGESGHSSDADSPSKPNDPSTEGPGDFNDSRGPADNPASPASAAPDTTKTPASDPPADSPSNPSAADFHETKNTPLAFPFAVLLQGHTITQGAAPVTISKAPVVYQSGSISAGGEIQAIPTSWGQDNENASPMTVGGLTFSAIPSAAKADSDSQNGNSPAAKAAQMSGPAANNPDPATYITVGGQSIAVEANAISVAGTNLKPGDPVMRQEVTQPDPPFRACRKAQKSKFILGLICEMSAANLQVSEMPNASTVTPRTIIAVGAVLPALAAVTVTLRFYVRIVGKISLGCDDYLILFALILTLALGIMMITGSLKGSALQTLAQPTLLGTGPEDFMFVHNHAIITAEKAPVSRQSVRSLLKIMVAIVGAWITAFFFTTLLECGTKFEYLWSTLSNHLSHCIDNMTYQTTYATSDIVTDILILAMPIPIIWRLQMSRYQKLAVSAVLLLGFISVAAGLARIVIQVSQLDDAVLISQRICKIANSNPRPLLTVALQ</sequence>
<evidence type="ECO:0000313" key="10">
    <source>
        <dbReference type="Proteomes" id="UP000664203"/>
    </source>
</evidence>
<dbReference type="InterPro" id="IPR052337">
    <property type="entry name" value="SAT4-like"/>
</dbReference>
<dbReference type="AlphaFoldDB" id="A0A8H3I5A8"/>
<keyword evidence="2 7" id="KW-0812">Transmembrane</keyword>
<keyword evidence="4 7" id="KW-0472">Membrane</keyword>
<keyword evidence="3 7" id="KW-1133">Transmembrane helix</keyword>
<feature type="transmembrane region" description="Helical" evidence="7">
    <location>
        <begin position="677"/>
        <end position="698"/>
    </location>
</feature>
<evidence type="ECO:0000256" key="3">
    <source>
        <dbReference type="ARBA" id="ARBA00022989"/>
    </source>
</evidence>
<dbReference type="EMBL" id="CAJPDR010000025">
    <property type="protein sequence ID" value="CAF9907885.1"/>
    <property type="molecule type" value="Genomic_DNA"/>
</dbReference>
<evidence type="ECO:0000256" key="5">
    <source>
        <dbReference type="ARBA" id="ARBA00038359"/>
    </source>
</evidence>
<feature type="transmembrane region" description="Helical" evidence="7">
    <location>
        <begin position="610"/>
        <end position="632"/>
    </location>
</feature>
<evidence type="ECO:0000256" key="6">
    <source>
        <dbReference type="SAM" id="MobiDB-lite"/>
    </source>
</evidence>
<evidence type="ECO:0000313" key="9">
    <source>
        <dbReference type="EMBL" id="CAF9907885.1"/>
    </source>
</evidence>
<keyword evidence="10" id="KW-1185">Reference proteome</keyword>
<name>A0A8H3I5A8_9LECA</name>
<feature type="region of interest" description="Disordered" evidence="6">
    <location>
        <begin position="230"/>
        <end position="388"/>
    </location>
</feature>
<dbReference type="PANTHER" id="PTHR33048:SF134">
    <property type="entry name" value="INTEGRAL MEMBRANE PROTEIN"/>
    <property type="match status" value="1"/>
</dbReference>
<dbReference type="InterPro" id="IPR049326">
    <property type="entry name" value="Rhodopsin_dom_fungi"/>
</dbReference>
<organism evidence="9 10">
    <name type="scientific">Alectoria fallacina</name>
    <dbReference type="NCBI Taxonomy" id="1903189"/>
    <lineage>
        <taxon>Eukaryota</taxon>
        <taxon>Fungi</taxon>
        <taxon>Dikarya</taxon>
        <taxon>Ascomycota</taxon>
        <taxon>Pezizomycotina</taxon>
        <taxon>Lecanoromycetes</taxon>
        <taxon>OSLEUM clade</taxon>
        <taxon>Lecanoromycetidae</taxon>
        <taxon>Lecanorales</taxon>
        <taxon>Lecanorineae</taxon>
        <taxon>Parmeliaceae</taxon>
        <taxon>Alectoria</taxon>
    </lineage>
</organism>
<dbReference type="OrthoDB" id="3944128at2759"/>
<feature type="region of interest" description="Disordered" evidence="6">
    <location>
        <begin position="1"/>
        <end position="22"/>
    </location>
</feature>
<dbReference type="Pfam" id="PF20684">
    <property type="entry name" value="Fung_rhodopsin"/>
    <property type="match status" value="1"/>
</dbReference>
<evidence type="ECO:0000256" key="4">
    <source>
        <dbReference type="ARBA" id="ARBA00023136"/>
    </source>
</evidence>
<feature type="transmembrane region" description="Helical" evidence="7">
    <location>
        <begin position="577"/>
        <end position="598"/>
    </location>
</feature>
<feature type="compositionally biased region" description="Polar residues" evidence="6">
    <location>
        <begin position="251"/>
        <end position="267"/>
    </location>
</feature>
<accession>A0A8H3I5A8</accession>
<feature type="compositionally biased region" description="Low complexity" evidence="6">
    <location>
        <begin position="351"/>
        <end position="370"/>
    </location>
</feature>
<evidence type="ECO:0000259" key="8">
    <source>
        <dbReference type="Pfam" id="PF20684"/>
    </source>
</evidence>
<proteinExistence type="inferred from homology"/>
<protein>
    <recommendedName>
        <fullName evidence="8">Rhodopsin domain-containing protein</fullName>
    </recommendedName>
</protein>
<comment type="similarity">
    <text evidence="5">Belongs to the SAT4 family.</text>
</comment>
<comment type="caution">
    <text evidence="9">The sequence shown here is derived from an EMBL/GenBank/DDBJ whole genome shotgun (WGS) entry which is preliminary data.</text>
</comment>
<feature type="transmembrane region" description="Helical" evidence="7">
    <location>
        <begin position="758"/>
        <end position="780"/>
    </location>
</feature>
<dbReference type="Proteomes" id="UP000664203">
    <property type="component" value="Unassembled WGS sequence"/>
</dbReference>
<comment type="subcellular location">
    <subcellularLocation>
        <location evidence="1">Membrane</location>
        <topology evidence="1">Multi-pass membrane protein</topology>
    </subcellularLocation>
</comment>
<feature type="compositionally biased region" description="Pro residues" evidence="6">
    <location>
        <begin position="1"/>
        <end position="11"/>
    </location>
</feature>
<feature type="region of interest" description="Disordered" evidence="6">
    <location>
        <begin position="463"/>
        <end position="494"/>
    </location>
</feature>
<feature type="compositionally biased region" description="Polar residues" evidence="6">
    <location>
        <begin position="319"/>
        <end position="338"/>
    </location>
</feature>
<feature type="compositionally biased region" description="Polar residues" evidence="6">
    <location>
        <begin position="279"/>
        <end position="295"/>
    </location>
</feature>
<dbReference type="GO" id="GO:0016020">
    <property type="term" value="C:membrane"/>
    <property type="evidence" value="ECO:0007669"/>
    <property type="project" value="UniProtKB-SubCell"/>
</dbReference>
<feature type="domain" description="Rhodopsin" evidence="8">
    <location>
        <begin position="594"/>
        <end position="781"/>
    </location>
</feature>
<evidence type="ECO:0000256" key="2">
    <source>
        <dbReference type="ARBA" id="ARBA00022692"/>
    </source>
</evidence>
<reference evidence="9" key="1">
    <citation type="submission" date="2021-03" db="EMBL/GenBank/DDBJ databases">
        <authorList>
            <person name="Tagirdzhanova G."/>
        </authorList>
    </citation>
    <scope>NUCLEOTIDE SEQUENCE</scope>
</reference>
<gene>
    <name evidence="9" type="ORF">ALECFALPRED_004030</name>
</gene>
<dbReference type="PANTHER" id="PTHR33048">
    <property type="entry name" value="PTH11-LIKE INTEGRAL MEMBRANE PROTEIN (AFU_ORTHOLOGUE AFUA_5G11245)"/>
    <property type="match status" value="1"/>
</dbReference>
<evidence type="ECO:0000256" key="1">
    <source>
        <dbReference type="ARBA" id="ARBA00004141"/>
    </source>
</evidence>
<evidence type="ECO:0000256" key="7">
    <source>
        <dbReference type="SAM" id="Phobius"/>
    </source>
</evidence>